<keyword evidence="1" id="KW-0479">Metal-binding</keyword>
<evidence type="ECO:0000313" key="7">
    <source>
        <dbReference type="Proteomes" id="UP000242474"/>
    </source>
</evidence>
<dbReference type="SUPFAM" id="SSF52833">
    <property type="entry name" value="Thioredoxin-like"/>
    <property type="match status" value="2"/>
</dbReference>
<dbReference type="InterPro" id="IPR033658">
    <property type="entry name" value="GRX_PICOT-like"/>
</dbReference>
<dbReference type="PANTHER" id="PTHR10293">
    <property type="entry name" value="GLUTAREDOXIN FAMILY MEMBER"/>
    <property type="match status" value="1"/>
</dbReference>
<dbReference type="InterPro" id="IPR036249">
    <property type="entry name" value="Thioredoxin-like_sf"/>
</dbReference>
<evidence type="ECO:0000313" key="6">
    <source>
        <dbReference type="EMBL" id="PIA18425.1"/>
    </source>
</evidence>
<evidence type="ECO:0000256" key="4">
    <source>
        <dbReference type="SAM" id="MobiDB-lite"/>
    </source>
</evidence>
<dbReference type="STRING" id="763665.A0A2G5BHF6"/>
<organism evidence="6 7">
    <name type="scientific">Coemansia reversa (strain ATCC 12441 / NRRL 1564)</name>
    <dbReference type="NCBI Taxonomy" id="763665"/>
    <lineage>
        <taxon>Eukaryota</taxon>
        <taxon>Fungi</taxon>
        <taxon>Fungi incertae sedis</taxon>
        <taxon>Zoopagomycota</taxon>
        <taxon>Kickxellomycotina</taxon>
        <taxon>Kickxellomycetes</taxon>
        <taxon>Kickxellales</taxon>
        <taxon>Kickxellaceae</taxon>
        <taxon>Coemansia</taxon>
    </lineage>
</organism>
<dbReference type="InterPro" id="IPR004480">
    <property type="entry name" value="Monothiol_GRX-rel"/>
</dbReference>
<dbReference type="OrthoDB" id="415696at2759"/>
<dbReference type="FunFam" id="3.40.30.10:FF:000012">
    <property type="entry name" value="Monothiol glutaredoxin"/>
    <property type="match status" value="1"/>
</dbReference>
<dbReference type="GO" id="GO:0005829">
    <property type="term" value="C:cytosol"/>
    <property type="evidence" value="ECO:0007669"/>
    <property type="project" value="TreeGrafter"/>
</dbReference>
<keyword evidence="7" id="KW-1185">Reference proteome</keyword>
<keyword evidence="2" id="KW-0408">Iron</keyword>
<dbReference type="GO" id="GO:0005634">
    <property type="term" value="C:nucleus"/>
    <property type="evidence" value="ECO:0007669"/>
    <property type="project" value="TreeGrafter"/>
</dbReference>
<dbReference type="GO" id="GO:0046872">
    <property type="term" value="F:metal ion binding"/>
    <property type="evidence" value="ECO:0007669"/>
    <property type="project" value="UniProtKB-KW"/>
</dbReference>
<evidence type="ECO:0000256" key="1">
    <source>
        <dbReference type="ARBA" id="ARBA00022723"/>
    </source>
</evidence>
<keyword evidence="3" id="KW-0411">Iron-sulfur</keyword>
<reference evidence="6 7" key="1">
    <citation type="journal article" date="2015" name="Genome Biol. Evol.">
        <title>Phylogenomic analyses indicate that early fungi evolved digesting cell walls of algal ancestors of land plants.</title>
        <authorList>
            <person name="Chang Y."/>
            <person name="Wang S."/>
            <person name="Sekimoto S."/>
            <person name="Aerts A.L."/>
            <person name="Choi C."/>
            <person name="Clum A."/>
            <person name="LaButti K.M."/>
            <person name="Lindquist E.A."/>
            <person name="Yee Ngan C."/>
            <person name="Ohm R.A."/>
            <person name="Salamov A.A."/>
            <person name="Grigoriev I.V."/>
            <person name="Spatafora J.W."/>
            <person name="Berbee M.L."/>
        </authorList>
    </citation>
    <scope>NUCLEOTIDE SEQUENCE [LARGE SCALE GENOMIC DNA]</scope>
    <source>
        <strain evidence="6 7">NRRL 1564</strain>
    </source>
</reference>
<dbReference type="GO" id="GO:0015036">
    <property type="term" value="F:disulfide oxidoreductase activity"/>
    <property type="evidence" value="ECO:0007669"/>
    <property type="project" value="UniProtKB-ARBA"/>
</dbReference>
<dbReference type="PANTHER" id="PTHR10293:SF73">
    <property type="entry name" value="GLUTAREDOXIN-3"/>
    <property type="match status" value="1"/>
</dbReference>
<dbReference type="NCBIfam" id="TIGR00365">
    <property type="entry name" value="Grx4 family monothiol glutaredoxin"/>
    <property type="match status" value="1"/>
</dbReference>
<feature type="region of interest" description="Disordered" evidence="4">
    <location>
        <begin position="1"/>
        <end position="32"/>
    </location>
</feature>
<dbReference type="GO" id="GO:0051536">
    <property type="term" value="F:iron-sulfur cluster binding"/>
    <property type="evidence" value="ECO:0007669"/>
    <property type="project" value="UniProtKB-KW"/>
</dbReference>
<dbReference type="EMBL" id="KZ303490">
    <property type="protein sequence ID" value="PIA18425.1"/>
    <property type="molecule type" value="Genomic_DNA"/>
</dbReference>
<dbReference type="InterPro" id="IPR002109">
    <property type="entry name" value="Glutaredoxin"/>
</dbReference>
<protein>
    <submittedName>
        <fullName evidence="6">Glutaredoxin</fullName>
    </submittedName>
</protein>
<dbReference type="PROSITE" id="PS51352">
    <property type="entry name" value="THIOREDOXIN_2"/>
    <property type="match status" value="1"/>
</dbReference>
<dbReference type="Pfam" id="PF00462">
    <property type="entry name" value="Glutaredoxin"/>
    <property type="match status" value="1"/>
</dbReference>
<evidence type="ECO:0000256" key="2">
    <source>
        <dbReference type="ARBA" id="ARBA00023004"/>
    </source>
</evidence>
<dbReference type="Pfam" id="PF00085">
    <property type="entry name" value="Thioredoxin"/>
    <property type="match status" value="1"/>
</dbReference>
<accession>A0A2G5BHF6</accession>
<dbReference type="PROSITE" id="PS51354">
    <property type="entry name" value="GLUTAREDOXIN_2"/>
    <property type="match status" value="1"/>
</dbReference>
<name>A0A2G5BHF6_COERN</name>
<proteinExistence type="predicted"/>
<dbReference type="InterPro" id="IPR013766">
    <property type="entry name" value="Thioredoxin_domain"/>
</dbReference>
<dbReference type="AlphaFoldDB" id="A0A2G5BHF6"/>
<dbReference type="Proteomes" id="UP000242474">
    <property type="component" value="Unassembled WGS sequence"/>
</dbReference>
<evidence type="ECO:0000259" key="5">
    <source>
        <dbReference type="PROSITE" id="PS51352"/>
    </source>
</evidence>
<evidence type="ECO:0000256" key="3">
    <source>
        <dbReference type="ARBA" id="ARBA00023014"/>
    </source>
</evidence>
<dbReference type="Gene3D" id="3.40.30.10">
    <property type="entry name" value="Glutaredoxin"/>
    <property type="match status" value="2"/>
</dbReference>
<dbReference type="CDD" id="cd03028">
    <property type="entry name" value="GRX_PICOT_like"/>
    <property type="match status" value="1"/>
</dbReference>
<feature type="domain" description="Thioredoxin" evidence="5">
    <location>
        <begin position="10"/>
        <end position="139"/>
    </location>
</feature>
<dbReference type="GO" id="GO:0006879">
    <property type="term" value="P:intracellular iron ion homeostasis"/>
    <property type="evidence" value="ECO:0007669"/>
    <property type="project" value="TreeGrafter"/>
</dbReference>
<gene>
    <name evidence="6" type="ORF">COEREDRAFT_79890</name>
</gene>
<sequence length="264" mass="29396">MSTENQAGVNNTGEPKGATGSTSDNISVANQVPKNLNELKDDQVLRKMLEQKKQEVVLYFWAAWAQHCKQVDTVIQDLAKKYTKTEFFRIEAEKFEGVSEAYDISAVPTVIVAKKDKIIGRVDGVNIPKLVQQIADCRAATNGITKQPSAGSVPADLKQDLNTRLKECINRAKVMVFIKGTPAQPRCGFSRKIIGLLNENKIKYGYFDILTDEEVRQGLKEYSDWPTFPQLYIKGELVGGLDIVTEMIPTGELIEMVPKESILS</sequence>